<feature type="region of interest" description="Disordered" evidence="10">
    <location>
        <begin position="133"/>
        <end position="158"/>
    </location>
</feature>
<name>A0AAU8GAX7_9CHLR</name>
<comment type="cofactor">
    <cofactor evidence="9">
        <name>corrinoid</name>
        <dbReference type="ChEBI" id="CHEBI:33913"/>
    </cofactor>
</comment>
<feature type="domain" description="4Fe-4S ferredoxin-type" evidence="11">
    <location>
        <begin position="318"/>
        <end position="350"/>
    </location>
</feature>
<proteinExistence type="predicted"/>
<dbReference type="Pfam" id="PF13486">
    <property type="entry name" value="Dehalogenase"/>
    <property type="match status" value="1"/>
</dbReference>
<evidence type="ECO:0000256" key="10">
    <source>
        <dbReference type="SAM" id="MobiDB-lite"/>
    </source>
</evidence>
<keyword evidence="8" id="KW-0472">Membrane</keyword>
<keyword evidence="4" id="KW-0479">Metal-binding</keyword>
<dbReference type="RefSeq" id="WP_353715018.1">
    <property type="nucleotide sequence ID" value="NZ_CP159307.1"/>
</dbReference>
<evidence type="ECO:0000256" key="5">
    <source>
        <dbReference type="ARBA" id="ARBA00022729"/>
    </source>
</evidence>
<dbReference type="InterPro" id="IPR028894">
    <property type="entry name" value="RDH_dom"/>
</dbReference>
<dbReference type="NCBIfam" id="TIGR02486">
    <property type="entry name" value="RDH"/>
    <property type="match status" value="1"/>
</dbReference>
<dbReference type="NCBIfam" id="TIGR01409">
    <property type="entry name" value="TAT_signal_seq"/>
    <property type="match status" value="1"/>
</dbReference>
<keyword evidence="5" id="KW-0732">Signal</keyword>
<dbReference type="InterPro" id="IPR017896">
    <property type="entry name" value="4Fe4S_Fe-S-bd"/>
</dbReference>
<dbReference type="PROSITE" id="PS51318">
    <property type="entry name" value="TAT"/>
    <property type="match status" value="1"/>
</dbReference>
<dbReference type="GO" id="GO:0005886">
    <property type="term" value="C:plasma membrane"/>
    <property type="evidence" value="ECO:0007669"/>
    <property type="project" value="UniProtKB-SubCell"/>
</dbReference>
<dbReference type="GO" id="GO:0046872">
    <property type="term" value="F:metal ion binding"/>
    <property type="evidence" value="ECO:0007669"/>
    <property type="project" value="UniProtKB-KW"/>
</dbReference>
<keyword evidence="3" id="KW-0004">4Fe-4S</keyword>
<organism evidence="12">
    <name type="scientific">Dehalogenimonas sp. 4OHTPN</name>
    <dbReference type="NCBI Taxonomy" id="3166643"/>
    <lineage>
        <taxon>Bacteria</taxon>
        <taxon>Bacillati</taxon>
        <taxon>Chloroflexota</taxon>
        <taxon>Dehalococcoidia</taxon>
        <taxon>Dehalococcoidales</taxon>
        <taxon>Dehalococcoidaceae</taxon>
        <taxon>Dehalogenimonas</taxon>
    </lineage>
</organism>
<keyword evidence="2" id="KW-1003">Cell membrane</keyword>
<dbReference type="SUPFAM" id="SSF54862">
    <property type="entry name" value="4Fe-4S ferredoxins"/>
    <property type="match status" value="1"/>
</dbReference>
<dbReference type="AlphaFoldDB" id="A0AAU8GAX7"/>
<gene>
    <name evidence="12" type="ORF">ABV300_02745</name>
</gene>
<reference evidence="12" key="1">
    <citation type="submission" date="2024-06" db="EMBL/GenBank/DDBJ databases">
        <title>A Novel Isolate, Dehalogenimonas sp. Strain 4OHTPN, Dechlorinates Aromatic 4 Hydroxy chlorothalonil by a Novel Reductive Dehalogenase.</title>
        <authorList>
            <person name="Liu G."/>
        </authorList>
    </citation>
    <scope>NUCLEOTIDE SEQUENCE</scope>
    <source>
        <strain evidence="12">4OHTPN</strain>
    </source>
</reference>
<evidence type="ECO:0000256" key="1">
    <source>
        <dbReference type="ARBA" id="ARBA00004236"/>
    </source>
</evidence>
<accession>A0AAU8GAX7</accession>
<keyword evidence="6" id="KW-0408">Iron</keyword>
<protein>
    <submittedName>
        <fullName evidence="12">Reductive dehalogenase</fullName>
    </submittedName>
</protein>
<sequence length="483" mass="52538">MSRLFHSTVSRRDFMKSLGLAGAGIGAAALTAPAFHDLDEMMAAGDTSNPRRPWWVKERDYENPTVEIDWSLVKRFDSTKHTLANNAIYDQNWPKVVTDTAAFEKKWKTEKKPGFSIQDYAFLRTVGNPPGSTNPWVPASTSFTSPETAGVPKYEGTPEENSQLLRTALKAFGAFSMSYVPVSQNTLKLVYSNGYTIEDTKVGYNDAKKGKVLPSSGITHIPIMYPEMLAEFQVAPSASTRAIHSKGNQVTGVVVSSGQRFLATLGWQGLSGSVGPTPAFFALGGGSEQGRIGGQSISPTYGMTQTHNMLSTDLPLVPTKPIDAGIWKFCHTCGNCAKVCPSDSINTDTEPSWEVPSFANSFAEAGIAFSIPGKKVFWNNMSTCDTHCNLCAGGCNICMANCVFSHLEIGSVHEIVKATLGTTPVFNTFFKDMDQIMGYGLQQFGPGISPPLNGTFNPRSAEFWQKETLPFMWDGRATQKHAQ</sequence>
<evidence type="ECO:0000256" key="4">
    <source>
        <dbReference type="ARBA" id="ARBA00022723"/>
    </source>
</evidence>
<evidence type="ECO:0000256" key="8">
    <source>
        <dbReference type="ARBA" id="ARBA00023136"/>
    </source>
</evidence>
<dbReference type="EMBL" id="CP159307">
    <property type="protein sequence ID" value="XCH33810.1"/>
    <property type="molecule type" value="Genomic_DNA"/>
</dbReference>
<evidence type="ECO:0000259" key="11">
    <source>
        <dbReference type="PROSITE" id="PS51379"/>
    </source>
</evidence>
<evidence type="ECO:0000256" key="9">
    <source>
        <dbReference type="ARBA" id="ARBA00029374"/>
    </source>
</evidence>
<dbReference type="PROSITE" id="PS51379">
    <property type="entry name" value="4FE4S_FER_2"/>
    <property type="match status" value="1"/>
</dbReference>
<keyword evidence="7" id="KW-0411">Iron-sulfur</keyword>
<evidence type="ECO:0000313" key="12">
    <source>
        <dbReference type="EMBL" id="XCH33810.1"/>
    </source>
</evidence>
<evidence type="ECO:0000256" key="2">
    <source>
        <dbReference type="ARBA" id="ARBA00022475"/>
    </source>
</evidence>
<evidence type="ECO:0000256" key="3">
    <source>
        <dbReference type="ARBA" id="ARBA00022485"/>
    </source>
</evidence>
<dbReference type="GO" id="GO:0051539">
    <property type="term" value="F:4 iron, 4 sulfur cluster binding"/>
    <property type="evidence" value="ECO:0007669"/>
    <property type="project" value="UniProtKB-KW"/>
</dbReference>
<evidence type="ECO:0000256" key="7">
    <source>
        <dbReference type="ARBA" id="ARBA00023014"/>
    </source>
</evidence>
<dbReference type="InterPro" id="IPR012832">
    <property type="entry name" value="RDH"/>
</dbReference>
<evidence type="ECO:0000256" key="6">
    <source>
        <dbReference type="ARBA" id="ARBA00023004"/>
    </source>
</evidence>
<dbReference type="InterPro" id="IPR019546">
    <property type="entry name" value="TAT_signal_bac_arc"/>
</dbReference>
<dbReference type="InterPro" id="IPR006311">
    <property type="entry name" value="TAT_signal"/>
</dbReference>
<dbReference type="PROSITE" id="PS00198">
    <property type="entry name" value="4FE4S_FER_1"/>
    <property type="match status" value="1"/>
</dbReference>
<dbReference type="InterPro" id="IPR017900">
    <property type="entry name" value="4Fe4S_Fe_S_CS"/>
</dbReference>
<feature type="compositionally biased region" description="Polar residues" evidence="10">
    <location>
        <begin position="133"/>
        <end position="147"/>
    </location>
</feature>
<comment type="subcellular location">
    <subcellularLocation>
        <location evidence="1">Cell membrane</location>
    </subcellularLocation>
</comment>